<keyword evidence="1" id="KW-1133">Transmembrane helix</keyword>
<keyword evidence="1" id="KW-0472">Membrane</keyword>
<gene>
    <name evidence="2" type="ORF">LOC68_26875</name>
</gene>
<proteinExistence type="predicted"/>
<evidence type="ECO:0000313" key="2">
    <source>
        <dbReference type="EMBL" id="MCC9632033.1"/>
    </source>
</evidence>
<evidence type="ECO:0000256" key="1">
    <source>
        <dbReference type="SAM" id="Phobius"/>
    </source>
</evidence>
<sequence>MVMDEPSNPERRPLTPSSVKLIQCPECGAENQAFAANCWICQRPLAEEEMIEAKLAPAPPKYVDTTSSIFAYLLLVLSSLAIILMGVGVYYVNPVWALYYVLLFGVPLMAAGVGIFYALLSNDENIRKAGAIFASFYAIGMTILGSLGIVFLTIAAIVIFVISVCAGFAELCFGPQNTGN</sequence>
<dbReference type="Proteomes" id="UP001139103">
    <property type="component" value="Unassembled WGS sequence"/>
</dbReference>
<feature type="transmembrane region" description="Helical" evidence="1">
    <location>
        <begin position="132"/>
        <end position="162"/>
    </location>
</feature>
<accession>A0A9X1MRH5</accession>
<keyword evidence="1" id="KW-0812">Transmembrane</keyword>
<dbReference type="AlphaFoldDB" id="A0A9X1MRH5"/>
<dbReference type="RefSeq" id="WP_230224890.1">
    <property type="nucleotide sequence ID" value="NZ_JAJKFT010000010.1"/>
</dbReference>
<feature type="transmembrane region" description="Helical" evidence="1">
    <location>
        <begin position="69"/>
        <end position="91"/>
    </location>
</feature>
<evidence type="ECO:0000313" key="3">
    <source>
        <dbReference type="Proteomes" id="UP001139103"/>
    </source>
</evidence>
<comment type="caution">
    <text evidence="2">The sequence shown here is derived from an EMBL/GenBank/DDBJ whole genome shotgun (WGS) entry which is preliminary data.</text>
</comment>
<protein>
    <submittedName>
        <fullName evidence="2">Uncharacterized protein</fullName>
    </submittedName>
</protein>
<organism evidence="2 3">
    <name type="scientific">Blastopirellula sediminis</name>
    <dbReference type="NCBI Taxonomy" id="2894196"/>
    <lineage>
        <taxon>Bacteria</taxon>
        <taxon>Pseudomonadati</taxon>
        <taxon>Planctomycetota</taxon>
        <taxon>Planctomycetia</taxon>
        <taxon>Pirellulales</taxon>
        <taxon>Pirellulaceae</taxon>
        <taxon>Blastopirellula</taxon>
    </lineage>
</organism>
<name>A0A9X1MRH5_9BACT</name>
<feature type="transmembrane region" description="Helical" evidence="1">
    <location>
        <begin position="97"/>
        <end position="120"/>
    </location>
</feature>
<reference evidence="2" key="1">
    <citation type="submission" date="2021-11" db="EMBL/GenBank/DDBJ databases">
        <title>Genome sequence.</title>
        <authorList>
            <person name="Sun Q."/>
        </authorList>
    </citation>
    <scope>NUCLEOTIDE SEQUENCE</scope>
    <source>
        <strain evidence="2">JC732</strain>
    </source>
</reference>
<dbReference type="EMBL" id="JAJKFT010000010">
    <property type="protein sequence ID" value="MCC9632033.1"/>
    <property type="molecule type" value="Genomic_DNA"/>
</dbReference>
<keyword evidence="3" id="KW-1185">Reference proteome</keyword>